<evidence type="ECO:0000313" key="1">
    <source>
        <dbReference type="EMBL" id="QHU33977.1"/>
    </source>
</evidence>
<sequence length="311" mass="36896">METDILTIDNKIRSILTGEALSFYKSDTIGLIDRYKQILKVPMKINFMGKRVTTNTSEEKLNIENDYIKMTSRYYNIEYDNSTSDIICKTCNNKIEILNLEDTVNVCETCSSEYEDSITSKSFTDASRVYVSSKYSYDRKNHFRECINQYQGKQNVTIDPQIYKDIEDKIEFHNLLLGDEASDRLHRYKNVTKKVILSFLKELRLSKHYENVNLIFSVITGNKLDDIEYLDNMLMNDFEIISDTYDKLYVDTNRKNFINTQYVIYQLLCRLGHKCDKDDFSGVKTIDRRFFHENILKTLFEHLRWNYTPMF</sequence>
<dbReference type="EMBL" id="MN740565">
    <property type="protein sequence ID" value="QHU33977.1"/>
    <property type="molecule type" value="Genomic_DNA"/>
</dbReference>
<proteinExistence type="predicted"/>
<dbReference type="InterPro" id="IPR007031">
    <property type="entry name" value="Poxvirus_VLTF3"/>
</dbReference>
<evidence type="ECO:0008006" key="2">
    <source>
        <dbReference type="Google" id="ProtNLM"/>
    </source>
</evidence>
<organism evidence="1">
    <name type="scientific">viral metagenome</name>
    <dbReference type="NCBI Taxonomy" id="1070528"/>
    <lineage>
        <taxon>unclassified sequences</taxon>
        <taxon>metagenomes</taxon>
        <taxon>organismal metagenomes</taxon>
    </lineage>
</organism>
<protein>
    <recommendedName>
        <fullName evidence="2">Viral late gene transcription factor 3 zinc ribbon domain-containing protein</fullName>
    </recommendedName>
</protein>
<accession>A0A6C0LTP2</accession>
<dbReference type="GO" id="GO:0046782">
    <property type="term" value="P:regulation of viral transcription"/>
    <property type="evidence" value="ECO:0007669"/>
    <property type="project" value="InterPro"/>
</dbReference>
<name>A0A6C0LTP2_9ZZZZ</name>
<reference evidence="1" key="1">
    <citation type="journal article" date="2020" name="Nature">
        <title>Giant virus diversity and host interactions through global metagenomics.</title>
        <authorList>
            <person name="Schulz F."/>
            <person name="Roux S."/>
            <person name="Paez-Espino D."/>
            <person name="Jungbluth S."/>
            <person name="Walsh D.A."/>
            <person name="Denef V.J."/>
            <person name="McMahon K.D."/>
            <person name="Konstantinidis K.T."/>
            <person name="Eloe-Fadrosh E.A."/>
            <person name="Kyrpides N.C."/>
            <person name="Woyke T."/>
        </authorList>
    </citation>
    <scope>NUCLEOTIDE SEQUENCE</scope>
    <source>
        <strain evidence="1">GVMAG-S-1016704-142</strain>
    </source>
</reference>
<dbReference type="AlphaFoldDB" id="A0A6C0LTP2"/>
<dbReference type="Pfam" id="PF04947">
    <property type="entry name" value="Pox_VLTF3"/>
    <property type="match status" value="1"/>
</dbReference>